<name>A0ABT9HF59_9GAMM</name>
<proteinExistence type="predicted"/>
<organism evidence="1 2">
    <name type="scientific">Psychrobacter faecalis</name>
    <dbReference type="NCBI Taxonomy" id="180588"/>
    <lineage>
        <taxon>Bacteria</taxon>
        <taxon>Pseudomonadati</taxon>
        <taxon>Pseudomonadota</taxon>
        <taxon>Gammaproteobacteria</taxon>
        <taxon>Moraxellales</taxon>
        <taxon>Moraxellaceae</taxon>
        <taxon>Psychrobacter</taxon>
    </lineage>
</organism>
<gene>
    <name evidence="1" type="ORF">Q8P09_04635</name>
</gene>
<evidence type="ECO:0000313" key="1">
    <source>
        <dbReference type="EMBL" id="MDP4544363.1"/>
    </source>
</evidence>
<accession>A0ABT9HF59</accession>
<dbReference type="EMBL" id="JAVAJI010000005">
    <property type="protein sequence ID" value="MDP4544363.1"/>
    <property type="molecule type" value="Genomic_DNA"/>
</dbReference>
<protein>
    <submittedName>
        <fullName evidence="1">Uncharacterized protein</fullName>
    </submittedName>
</protein>
<reference evidence="1 2" key="1">
    <citation type="submission" date="2023-08" db="EMBL/GenBank/DDBJ databases">
        <authorList>
            <person name="Kumar R."/>
        </authorList>
    </citation>
    <scope>NUCLEOTIDE SEQUENCE [LARGE SCALE GENOMIC DNA]</scope>
    <source>
        <strain evidence="1 2">LUR13</strain>
    </source>
</reference>
<comment type="caution">
    <text evidence="1">The sequence shown here is derived from an EMBL/GenBank/DDBJ whole genome shotgun (WGS) entry which is preliminary data.</text>
</comment>
<sequence length="295" mass="34716">MNTSVSKKHFLRITTWDDIYKMSGYTDSLDPKREKLKQVITKYELPNKGRCGLSNCRTPHNIGCIVETESGRLTNLGNDCGKKYFGDNFTSLSNKLSKEIDYFNKVENIKLAKSNITENYRKLSEVEADWKKIESIYRNMKSEGLECLYNKLEQMRHSKSSSISIQRRATKSEIEFEEVRTGKTVQSPFYISENLGNLKGFSYLVDRIKIKDMIQNNKIILENLENFDEEDIAFKDLNKMTKDNERLKDSIYEAHSIIREGFKLFEADNMRQFTPLISSKRHRKLRRFLNRFFEN</sequence>
<dbReference type="Proteomes" id="UP001228171">
    <property type="component" value="Unassembled WGS sequence"/>
</dbReference>
<evidence type="ECO:0000313" key="2">
    <source>
        <dbReference type="Proteomes" id="UP001228171"/>
    </source>
</evidence>
<keyword evidence="2" id="KW-1185">Reference proteome</keyword>
<dbReference type="RefSeq" id="WP_305935583.1">
    <property type="nucleotide sequence ID" value="NZ_JAVAJI010000005.1"/>
</dbReference>